<keyword evidence="2" id="KW-1185">Reference proteome</keyword>
<gene>
    <name evidence="1" type="ORF">Ga0609869_002204</name>
</gene>
<protein>
    <submittedName>
        <fullName evidence="1">Uncharacterized protein</fullName>
    </submittedName>
</protein>
<accession>A0ABV3XU41</accession>
<reference evidence="1 2" key="1">
    <citation type="submission" date="2024-06" db="EMBL/GenBank/DDBJ databases">
        <title>Genome of Rhodovulum iodosum, a marine photoferrotroph.</title>
        <authorList>
            <person name="Bianchini G."/>
            <person name="Nikeleit V."/>
            <person name="Kappler A."/>
            <person name="Bryce C."/>
            <person name="Sanchez-Baracaldo P."/>
        </authorList>
    </citation>
    <scope>NUCLEOTIDE SEQUENCE [LARGE SCALE GENOMIC DNA]</scope>
    <source>
        <strain evidence="1 2">UT/N1</strain>
    </source>
</reference>
<name>A0ABV3XU41_9RHOB</name>
<dbReference type="EMBL" id="JBEHHI010000002">
    <property type="protein sequence ID" value="MEX5728851.1"/>
    <property type="molecule type" value="Genomic_DNA"/>
</dbReference>
<evidence type="ECO:0000313" key="1">
    <source>
        <dbReference type="EMBL" id="MEX5728851.1"/>
    </source>
</evidence>
<proteinExistence type="predicted"/>
<dbReference type="RefSeq" id="WP_125407248.1">
    <property type="nucleotide sequence ID" value="NZ_JBEHHI010000002.1"/>
</dbReference>
<comment type="caution">
    <text evidence="1">The sequence shown here is derived from an EMBL/GenBank/DDBJ whole genome shotgun (WGS) entry which is preliminary data.</text>
</comment>
<evidence type="ECO:0000313" key="2">
    <source>
        <dbReference type="Proteomes" id="UP001560019"/>
    </source>
</evidence>
<sequence>MAALEELADALAKEALEAAGRLDDERLVDEMSRAIGEISPTTQEAFMTAVRFRRALQRGRTVMGRKLEQASAQPGQAEQES</sequence>
<dbReference type="Proteomes" id="UP001560019">
    <property type="component" value="Unassembled WGS sequence"/>
</dbReference>
<organism evidence="1 2">
    <name type="scientific">Rhodovulum iodosum</name>
    <dbReference type="NCBI Taxonomy" id="68291"/>
    <lineage>
        <taxon>Bacteria</taxon>
        <taxon>Pseudomonadati</taxon>
        <taxon>Pseudomonadota</taxon>
        <taxon>Alphaproteobacteria</taxon>
        <taxon>Rhodobacterales</taxon>
        <taxon>Paracoccaceae</taxon>
        <taxon>Rhodovulum</taxon>
    </lineage>
</organism>